<keyword evidence="1" id="KW-0732">Signal</keyword>
<comment type="caution">
    <text evidence="2">The sequence shown here is derived from an EMBL/GenBank/DDBJ whole genome shotgun (WGS) entry which is preliminary data.</text>
</comment>
<evidence type="ECO:0000313" key="3">
    <source>
        <dbReference type="Proteomes" id="UP001276150"/>
    </source>
</evidence>
<dbReference type="EMBL" id="JAPMIV010000049">
    <property type="protein sequence ID" value="MDV6376176.1"/>
    <property type="molecule type" value="Genomic_DNA"/>
</dbReference>
<accession>A0ABU4DUQ8</accession>
<name>A0ABU4DUQ8_9DEIO</name>
<dbReference type="RefSeq" id="WP_317641529.1">
    <property type="nucleotide sequence ID" value="NZ_JAPMIV010000049.1"/>
</dbReference>
<feature type="chain" id="PRO_5045411333" description="Lipoprotein" evidence="1">
    <location>
        <begin position="21"/>
        <end position="580"/>
    </location>
</feature>
<organism evidence="2 3">
    <name type="scientific">Deinococcus arenicola</name>
    <dbReference type="NCBI Taxonomy" id="2994950"/>
    <lineage>
        <taxon>Bacteria</taxon>
        <taxon>Thermotogati</taxon>
        <taxon>Deinococcota</taxon>
        <taxon>Deinococci</taxon>
        <taxon>Deinococcales</taxon>
        <taxon>Deinococcaceae</taxon>
        <taxon>Deinococcus</taxon>
    </lineage>
</organism>
<protein>
    <recommendedName>
        <fullName evidence="4">Lipoprotein</fullName>
    </recommendedName>
</protein>
<sequence length="580" mass="61408">MTLLCSLVLAACNSAVTPNAAGKGTGNTQVQQQILQDCPELSGVSTMSGQLLRPPCGDPDLPPLPSDDTVLTPEARVLESNAILSYFPDTGQIVLSSTPETNTYTSGLVVVGGQTSVTPAGIPPRRITGIQNQNGNWVLSTVEASLTDIIEEGTLDFSRSLRADEIALVEGESPCDPDLNYFVACGGSPVEFNNSLSSQSLLHALSVSCSTPGSIFNKSFDKGVLKGCIDLGVKPKVSLKIRRARVESFEASVQLSEQAKLQIELLNQSASLKKDWELGSIWFQPITVSIGPVPVVLTSYVKFIGHMDGSVSATLKYEVTQDATYKGGLQYQNGSMSVINQRSGPVVSTLTGGPVGKADVTASIEARGGIGFYVTVVAAHADGGVYAGIRGYGKASIDTSRHPLWQVTAGPQFCIGYTSHVEVLLGLLNRRWSGESCGSLFTSYEAHSNDVGPVFQTGVSTWNTVSLNFDIAKGSAEILKVTPAGDVRVGYLTSSGTFDLTPYLNSSPPGSDTQFKVVGISVKDWVYKHKLAMVAFADGQLLYNAGTRECGMGSAFGCGSKVEYRFNVNPSLALFEPLSP</sequence>
<proteinExistence type="predicted"/>
<evidence type="ECO:0000256" key="1">
    <source>
        <dbReference type="SAM" id="SignalP"/>
    </source>
</evidence>
<dbReference type="Proteomes" id="UP001276150">
    <property type="component" value="Unassembled WGS sequence"/>
</dbReference>
<feature type="signal peptide" evidence="1">
    <location>
        <begin position="1"/>
        <end position="20"/>
    </location>
</feature>
<evidence type="ECO:0000313" key="2">
    <source>
        <dbReference type="EMBL" id="MDV6376176.1"/>
    </source>
</evidence>
<gene>
    <name evidence="2" type="ORF">ORD21_16395</name>
</gene>
<reference evidence="2 3" key="1">
    <citation type="submission" date="2022-11" db="EMBL/GenBank/DDBJ databases">
        <title>Deinococcus ZS9-10, Low Temperature and Draught-tolerating, UV-resistant Bacteria from Continental Antarctica.</title>
        <authorList>
            <person name="Cheng L."/>
        </authorList>
    </citation>
    <scope>NUCLEOTIDE SEQUENCE [LARGE SCALE GENOMIC DNA]</scope>
    <source>
        <strain evidence="2 3">ZS9-10</strain>
    </source>
</reference>
<keyword evidence="3" id="KW-1185">Reference proteome</keyword>
<evidence type="ECO:0008006" key="4">
    <source>
        <dbReference type="Google" id="ProtNLM"/>
    </source>
</evidence>